<protein>
    <submittedName>
        <fullName evidence="1">YhcH/YjgK/YiaL family protein</fullName>
    </submittedName>
</protein>
<evidence type="ECO:0000313" key="1">
    <source>
        <dbReference type="EMBL" id="MBO8483418.1"/>
    </source>
</evidence>
<comment type="caution">
    <text evidence="1">The sequence shown here is derived from an EMBL/GenBank/DDBJ whole genome shotgun (WGS) entry which is preliminary data.</text>
</comment>
<dbReference type="Gene3D" id="2.60.120.370">
    <property type="entry name" value="YhcH/YjgK/YiaL"/>
    <property type="match status" value="1"/>
</dbReference>
<reference evidence="1" key="2">
    <citation type="journal article" date="2021" name="PeerJ">
        <title>Extensive microbial diversity within the chicken gut microbiome revealed by metagenomics and culture.</title>
        <authorList>
            <person name="Gilroy R."/>
            <person name="Ravi A."/>
            <person name="Getino M."/>
            <person name="Pursley I."/>
            <person name="Horton D.L."/>
            <person name="Alikhan N.F."/>
            <person name="Baker D."/>
            <person name="Gharbi K."/>
            <person name="Hall N."/>
            <person name="Watson M."/>
            <person name="Adriaenssens E.M."/>
            <person name="Foster-Nyarko E."/>
            <person name="Jarju S."/>
            <person name="Secka A."/>
            <person name="Antonio M."/>
            <person name="Oren A."/>
            <person name="Chaudhuri R.R."/>
            <person name="La Ragione R."/>
            <person name="Hildebrand F."/>
            <person name="Pallen M.J."/>
        </authorList>
    </citation>
    <scope>NUCLEOTIDE SEQUENCE</scope>
    <source>
        <strain evidence="1">G3-8215</strain>
    </source>
</reference>
<dbReference type="PANTHER" id="PTHR34986">
    <property type="entry name" value="EVOLVED BETA-GALACTOSIDASE SUBUNIT BETA"/>
    <property type="match status" value="1"/>
</dbReference>
<dbReference type="InterPro" id="IPR004375">
    <property type="entry name" value="NanQ/TabA/YiaL"/>
</dbReference>
<dbReference type="InterPro" id="IPR037012">
    <property type="entry name" value="NanQ/TabA/YiaL_sf"/>
</dbReference>
<name>A0A940DR91_9BACT</name>
<dbReference type="GO" id="GO:0005829">
    <property type="term" value="C:cytosol"/>
    <property type="evidence" value="ECO:0007669"/>
    <property type="project" value="TreeGrafter"/>
</dbReference>
<proteinExistence type="predicted"/>
<gene>
    <name evidence="1" type="ORF">IAB75_04825</name>
</gene>
<dbReference type="Pfam" id="PF04074">
    <property type="entry name" value="DUF386"/>
    <property type="match status" value="1"/>
</dbReference>
<dbReference type="NCBIfam" id="TIGR00022">
    <property type="entry name" value="YhcH/YjgK/YiaL family protein"/>
    <property type="match status" value="1"/>
</dbReference>
<accession>A0A940DR91</accession>
<evidence type="ECO:0000313" key="2">
    <source>
        <dbReference type="Proteomes" id="UP000725002"/>
    </source>
</evidence>
<dbReference type="AlphaFoldDB" id="A0A940DR91"/>
<dbReference type="SUPFAM" id="SSF51197">
    <property type="entry name" value="Clavaminate synthase-like"/>
    <property type="match status" value="1"/>
</dbReference>
<reference evidence="1" key="1">
    <citation type="submission" date="2020-10" db="EMBL/GenBank/DDBJ databases">
        <authorList>
            <person name="Gilroy R."/>
        </authorList>
    </citation>
    <scope>NUCLEOTIDE SEQUENCE</scope>
    <source>
        <strain evidence="1">G3-8215</strain>
    </source>
</reference>
<sequence>MENSIENNPYYRAAREYIAANDLTMLAAGRHEIDGDNLYVNIIDGELRPVEQARLEVHDRYIDVQVPLSGTESFGVRPRNECLLPDGDMDRENDIMFYKDPIETIINVKAGEVIVFPPDTAHAPLIGEGGIHKAVFKVRVC</sequence>
<dbReference type="Proteomes" id="UP000725002">
    <property type="component" value="Unassembled WGS sequence"/>
</dbReference>
<dbReference type="EMBL" id="JADILV010000035">
    <property type="protein sequence ID" value="MBO8483418.1"/>
    <property type="molecule type" value="Genomic_DNA"/>
</dbReference>
<dbReference type="PANTHER" id="PTHR34986:SF1">
    <property type="entry name" value="PROTEIN YIAL"/>
    <property type="match status" value="1"/>
</dbReference>
<organism evidence="1 2">
    <name type="scientific">Candidatus Cryptobacteroides avicola</name>
    <dbReference type="NCBI Taxonomy" id="2840757"/>
    <lineage>
        <taxon>Bacteria</taxon>
        <taxon>Pseudomonadati</taxon>
        <taxon>Bacteroidota</taxon>
        <taxon>Bacteroidia</taxon>
        <taxon>Bacteroidales</taxon>
        <taxon>Candidatus Cryptobacteroides</taxon>
    </lineage>
</organism>